<dbReference type="EMBL" id="ML737579">
    <property type="protein sequence ID" value="KAE8368896.1"/>
    <property type="molecule type" value="Genomic_DNA"/>
</dbReference>
<evidence type="ECO:0000313" key="1">
    <source>
        <dbReference type="EMBL" id="KAE8368896.1"/>
    </source>
</evidence>
<sequence>MSATEIQALIERAFYGYLIQRIWQGSGTRAFVIDTNHACDGSNPISDYLDDTDAEATAVCFEDKLYYVAYPDGNPGDTCQLPGSTPVCVPLKFKVPPVLEELTGEIREYGGVKPVDKVASTVCSYQTNGNNNGWKLKSMGGVASVDDLNVDALITYQIGAPGFSTLPLCSAEEAHLNWGIGKETDNYPCN</sequence>
<evidence type="ECO:0000313" key="2">
    <source>
        <dbReference type="Proteomes" id="UP000326268"/>
    </source>
</evidence>
<dbReference type="Proteomes" id="UP000326268">
    <property type="component" value="Unassembled WGS sequence"/>
</dbReference>
<dbReference type="RefSeq" id="XP_031931977.1">
    <property type="nucleotide sequence ID" value="XM_032071807.1"/>
</dbReference>
<dbReference type="GeneID" id="43656253"/>
<proteinExistence type="predicted"/>
<protein>
    <submittedName>
        <fullName evidence="1">Uncharacterized protein</fullName>
    </submittedName>
</protein>
<keyword evidence="2" id="KW-1185">Reference proteome</keyword>
<dbReference type="OrthoDB" id="73875at2759"/>
<name>A0A5N7AI80_9EURO</name>
<dbReference type="AlphaFoldDB" id="A0A5N7AI80"/>
<accession>A0A5N7AI80</accession>
<organism evidence="1 2">
    <name type="scientific">Aspergillus caelatus</name>
    <dbReference type="NCBI Taxonomy" id="61420"/>
    <lineage>
        <taxon>Eukaryota</taxon>
        <taxon>Fungi</taxon>
        <taxon>Dikarya</taxon>
        <taxon>Ascomycota</taxon>
        <taxon>Pezizomycotina</taxon>
        <taxon>Eurotiomycetes</taxon>
        <taxon>Eurotiomycetidae</taxon>
        <taxon>Eurotiales</taxon>
        <taxon>Aspergillaceae</taxon>
        <taxon>Aspergillus</taxon>
        <taxon>Aspergillus subgen. Circumdati</taxon>
    </lineage>
</organism>
<gene>
    <name evidence="1" type="ORF">BDV27DRAFT_153531</name>
</gene>
<reference evidence="1 2" key="1">
    <citation type="submission" date="2019-04" db="EMBL/GenBank/DDBJ databases">
        <title>Friends and foes A comparative genomics studyof 23 Aspergillus species from section Flavi.</title>
        <authorList>
            <consortium name="DOE Joint Genome Institute"/>
            <person name="Kjaerbolling I."/>
            <person name="Vesth T."/>
            <person name="Frisvad J.C."/>
            <person name="Nybo J.L."/>
            <person name="Theobald S."/>
            <person name="Kildgaard S."/>
            <person name="Isbrandt T."/>
            <person name="Kuo A."/>
            <person name="Sato A."/>
            <person name="Lyhne E.K."/>
            <person name="Kogle M.E."/>
            <person name="Wiebenga A."/>
            <person name="Kun R.S."/>
            <person name="Lubbers R.J."/>
            <person name="Makela M.R."/>
            <person name="Barry K."/>
            <person name="Chovatia M."/>
            <person name="Clum A."/>
            <person name="Daum C."/>
            <person name="Haridas S."/>
            <person name="He G."/>
            <person name="LaButti K."/>
            <person name="Lipzen A."/>
            <person name="Mondo S."/>
            <person name="Riley R."/>
            <person name="Salamov A."/>
            <person name="Simmons B.A."/>
            <person name="Magnuson J.K."/>
            <person name="Henrissat B."/>
            <person name="Mortensen U.H."/>
            <person name="Larsen T.O."/>
            <person name="Devries R.P."/>
            <person name="Grigoriev I.V."/>
            <person name="Machida M."/>
            <person name="Baker S.E."/>
            <person name="Andersen M.R."/>
        </authorList>
    </citation>
    <scope>NUCLEOTIDE SEQUENCE [LARGE SCALE GENOMIC DNA]</scope>
    <source>
        <strain evidence="1 2">CBS 763.97</strain>
    </source>
</reference>